<evidence type="ECO:0000313" key="2">
    <source>
        <dbReference type="EMBL" id="GMI09891.1"/>
    </source>
</evidence>
<proteinExistence type="predicted"/>
<dbReference type="AlphaFoldDB" id="A0A9W7KSK6"/>
<protein>
    <submittedName>
        <fullName evidence="2">Uncharacterized protein</fullName>
    </submittedName>
</protein>
<organism evidence="2 3">
    <name type="scientific">Triparma laevis f. longispina</name>
    <dbReference type="NCBI Taxonomy" id="1714387"/>
    <lineage>
        <taxon>Eukaryota</taxon>
        <taxon>Sar</taxon>
        <taxon>Stramenopiles</taxon>
        <taxon>Ochrophyta</taxon>
        <taxon>Bolidophyceae</taxon>
        <taxon>Parmales</taxon>
        <taxon>Triparmaceae</taxon>
        <taxon>Triparma</taxon>
    </lineage>
</organism>
<dbReference type="Proteomes" id="UP001165122">
    <property type="component" value="Unassembled WGS sequence"/>
</dbReference>
<keyword evidence="3" id="KW-1185">Reference proteome</keyword>
<gene>
    <name evidence="2" type="ORF">TrLO_g15285</name>
</gene>
<name>A0A9W7KSK6_9STRA</name>
<reference evidence="3" key="1">
    <citation type="journal article" date="2023" name="Commun. Biol.">
        <title>Genome analysis of Parmales, the sister group of diatoms, reveals the evolutionary specialization of diatoms from phago-mixotrophs to photoautotrophs.</title>
        <authorList>
            <person name="Ban H."/>
            <person name="Sato S."/>
            <person name="Yoshikawa S."/>
            <person name="Yamada K."/>
            <person name="Nakamura Y."/>
            <person name="Ichinomiya M."/>
            <person name="Sato N."/>
            <person name="Blanc-Mathieu R."/>
            <person name="Endo H."/>
            <person name="Kuwata A."/>
            <person name="Ogata H."/>
        </authorList>
    </citation>
    <scope>NUCLEOTIDE SEQUENCE [LARGE SCALE GENOMIC DNA]</scope>
    <source>
        <strain evidence="3">NIES 3700</strain>
    </source>
</reference>
<feature type="compositionally biased region" description="Low complexity" evidence="1">
    <location>
        <begin position="234"/>
        <end position="244"/>
    </location>
</feature>
<dbReference type="EMBL" id="BRXW01000142">
    <property type="protein sequence ID" value="GMI09891.1"/>
    <property type="molecule type" value="Genomic_DNA"/>
</dbReference>
<feature type="compositionally biased region" description="Basic and acidic residues" evidence="1">
    <location>
        <begin position="173"/>
        <end position="185"/>
    </location>
</feature>
<feature type="compositionally biased region" description="Acidic residues" evidence="1">
    <location>
        <begin position="186"/>
        <end position="196"/>
    </location>
</feature>
<comment type="caution">
    <text evidence="2">The sequence shown here is derived from an EMBL/GenBank/DDBJ whole genome shotgun (WGS) entry which is preliminary data.</text>
</comment>
<accession>A0A9W7KSK6</accession>
<feature type="region of interest" description="Disordered" evidence="1">
    <location>
        <begin position="173"/>
        <end position="244"/>
    </location>
</feature>
<dbReference type="OrthoDB" id="10437356at2759"/>
<sequence length="347" mass="38844">MSSSLPLSLPSSIISPFPFPLVLISKLFLSPSGLPYIPFHPTPLYTIKVLGQIISSLDKGSFNIYIIDDGSSPPNRNDLKCLTIVEFNKEEARSVGEVVMGCGKLKFVNELSGYELICDCNVIKVDWIEEVNFWVDVKERLEGCGGGGVKRGGGKLEDEDWFEFEVEKKKEEKERKKVQFEKKEEEEHEEVQEMDISDSQMGDEIGRQIINQESSPKPPPTTTTKPLADTQTDSQASFSSTGSSCSCPISNPPLCMIRAQHSTFCHCHHHPLISPLTNIDCDPTYLLRDMIMLAIGKGRGRKELEMDDTLKSVSGGNEGQWKWKLGEFIKGSWIYYDGENVSIKKPD</sequence>
<evidence type="ECO:0000256" key="1">
    <source>
        <dbReference type="SAM" id="MobiDB-lite"/>
    </source>
</evidence>
<evidence type="ECO:0000313" key="3">
    <source>
        <dbReference type="Proteomes" id="UP001165122"/>
    </source>
</evidence>